<evidence type="ECO:0000259" key="1">
    <source>
        <dbReference type="Pfam" id="PF13467"/>
    </source>
</evidence>
<dbReference type="Gene3D" id="1.10.3990.20">
    <property type="entry name" value="protein bp1543"/>
    <property type="match status" value="1"/>
</dbReference>
<evidence type="ECO:0000313" key="3">
    <source>
        <dbReference type="Proteomes" id="UP000287401"/>
    </source>
</evidence>
<gene>
    <name evidence="2" type="ORF">DAH51_17435</name>
</gene>
<feature type="domain" description="Ribbon-helix-helix" evidence="1">
    <location>
        <begin position="20"/>
        <end position="86"/>
    </location>
</feature>
<evidence type="ECO:0000313" key="2">
    <source>
        <dbReference type="EMBL" id="RSU55323.1"/>
    </source>
</evidence>
<organism evidence="2 3">
    <name type="scientific">Sphingobium yanoikuyae</name>
    <name type="common">Sphingomonas yanoikuyae</name>
    <dbReference type="NCBI Taxonomy" id="13690"/>
    <lineage>
        <taxon>Bacteria</taxon>
        <taxon>Pseudomonadati</taxon>
        <taxon>Pseudomonadota</taxon>
        <taxon>Alphaproteobacteria</taxon>
        <taxon>Sphingomonadales</taxon>
        <taxon>Sphingomonadaceae</taxon>
        <taxon>Sphingobium</taxon>
    </lineage>
</organism>
<reference evidence="2 3" key="1">
    <citation type="submission" date="2018-07" db="EMBL/GenBank/DDBJ databases">
        <title>Genomic and Epidemiologic Investigation of an Indolent Hospital Outbreak.</title>
        <authorList>
            <person name="Johnson R.C."/>
            <person name="Deming C."/>
            <person name="Conlan S."/>
            <person name="Zellmer C.J."/>
            <person name="Michelin A.V."/>
            <person name="Lee-Lin S."/>
            <person name="Thomas P.J."/>
            <person name="Park M."/>
            <person name="Weingarten R.A."/>
            <person name="Less J."/>
            <person name="Dekker J.P."/>
            <person name="Frank K.M."/>
            <person name="Musser K.A."/>
            <person name="Mcquiston J.R."/>
            <person name="Henderson D.K."/>
            <person name="Lau A.F."/>
            <person name="Palmore T.N."/>
            <person name="Segre J.A."/>
        </authorList>
    </citation>
    <scope>NUCLEOTIDE SEQUENCE [LARGE SCALE GENOMIC DNA]</scope>
    <source>
        <strain evidence="2 3">SK-NIH.Env6_1116</strain>
    </source>
</reference>
<dbReference type="EMBL" id="QRAL01000020">
    <property type="protein sequence ID" value="RSU55323.1"/>
    <property type="molecule type" value="Genomic_DNA"/>
</dbReference>
<comment type="caution">
    <text evidence="2">The sequence shown here is derived from an EMBL/GenBank/DDBJ whole genome shotgun (WGS) entry which is preliminary data.</text>
</comment>
<dbReference type="InterPro" id="IPR038268">
    <property type="entry name" value="RHH_sf"/>
</dbReference>
<proteinExistence type="predicted"/>
<dbReference type="Proteomes" id="UP000287401">
    <property type="component" value="Unassembled WGS sequence"/>
</dbReference>
<sequence length="114" mass="12947">MGGCVCRLFQLSDPGSYMLRTRKIRIHGHSTSVRLERGFWAILDEMARAEGKSVGRLVTQLYDEVRRTEADLTNFASCLRVIALHYGIYYADQFAPHTKTKGPAWLLVGNSNER</sequence>
<protein>
    <recommendedName>
        <fullName evidence="1">Ribbon-helix-helix domain-containing protein</fullName>
    </recommendedName>
</protein>
<dbReference type="Pfam" id="PF13467">
    <property type="entry name" value="RHH_4"/>
    <property type="match status" value="1"/>
</dbReference>
<accession>A0A430BRR1</accession>
<dbReference type="InterPro" id="IPR027373">
    <property type="entry name" value="RHH_dom"/>
</dbReference>
<name>A0A430BRR1_SPHYA</name>
<dbReference type="AlphaFoldDB" id="A0A430BRR1"/>